<reference evidence="1" key="1">
    <citation type="submission" date="2021-06" db="EMBL/GenBank/DDBJ databases">
        <title>Parelaphostrongylus tenuis whole genome reference sequence.</title>
        <authorList>
            <person name="Garwood T.J."/>
            <person name="Larsen P.A."/>
            <person name="Fountain-Jones N.M."/>
            <person name="Garbe J.R."/>
            <person name="Macchietto M.G."/>
            <person name="Kania S.A."/>
            <person name="Gerhold R.W."/>
            <person name="Richards J.E."/>
            <person name="Wolf T.M."/>
        </authorList>
    </citation>
    <scope>NUCLEOTIDE SEQUENCE</scope>
    <source>
        <strain evidence="1">MNPRO001-30</strain>
        <tissue evidence="1">Meninges</tissue>
    </source>
</reference>
<evidence type="ECO:0000313" key="2">
    <source>
        <dbReference type="Proteomes" id="UP001196413"/>
    </source>
</evidence>
<comment type="caution">
    <text evidence="1">The sequence shown here is derived from an EMBL/GenBank/DDBJ whole genome shotgun (WGS) entry which is preliminary data.</text>
</comment>
<dbReference type="Proteomes" id="UP001196413">
    <property type="component" value="Unassembled WGS sequence"/>
</dbReference>
<protein>
    <submittedName>
        <fullName evidence="1">Uncharacterized protein</fullName>
    </submittedName>
</protein>
<gene>
    <name evidence="1" type="ORF">KIN20_036781</name>
</gene>
<dbReference type="EMBL" id="JAHQIW010007404">
    <property type="protein sequence ID" value="KAJ1374156.1"/>
    <property type="molecule type" value="Genomic_DNA"/>
</dbReference>
<proteinExistence type="predicted"/>
<dbReference type="AlphaFoldDB" id="A0AAD5RDV3"/>
<accession>A0AAD5RDV3</accession>
<sequence length="127" mass="15073">MSKEEICYYVNHHDDICEGGGYLLWSRYVECQFDLGKKRPNRLIYHDRRVFLGSQNVKQLGKDAKGSKMVLKDIISPYATIFVHTLVRKLKTYLCFKIFEKQSNEKRIPQLQIRRCEQCEPLREQTA</sequence>
<name>A0AAD5RDV3_PARTN</name>
<keyword evidence="2" id="KW-1185">Reference proteome</keyword>
<organism evidence="1 2">
    <name type="scientific">Parelaphostrongylus tenuis</name>
    <name type="common">Meningeal worm</name>
    <dbReference type="NCBI Taxonomy" id="148309"/>
    <lineage>
        <taxon>Eukaryota</taxon>
        <taxon>Metazoa</taxon>
        <taxon>Ecdysozoa</taxon>
        <taxon>Nematoda</taxon>
        <taxon>Chromadorea</taxon>
        <taxon>Rhabditida</taxon>
        <taxon>Rhabditina</taxon>
        <taxon>Rhabditomorpha</taxon>
        <taxon>Strongyloidea</taxon>
        <taxon>Metastrongylidae</taxon>
        <taxon>Parelaphostrongylus</taxon>
    </lineage>
</organism>
<evidence type="ECO:0000313" key="1">
    <source>
        <dbReference type="EMBL" id="KAJ1374156.1"/>
    </source>
</evidence>